<accession>A0ABD6DZM3</accession>
<evidence type="ECO:0000313" key="3">
    <source>
        <dbReference type="Proteomes" id="UP001597092"/>
    </source>
</evidence>
<reference evidence="2 3" key="1">
    <citation type="journal article" date="2019" name="Int. J. Syst. Evol. Microbiol.">
        <title>The Global Catalogue of Microorganisms (GCM) 10K type strain sequencing project: providing services to taxonomists for standard genome sequencing and annotation.</title>
        <authorList>
            <consortium name="The Broad Institute Genomics Platform"/>
            <consortium name="The Broad Institute Genome Sequencing Center for Infectious Disease"/>
            <person name="Wu L."/>
            <person name="Ma J."/>
        </authorList>
    </citation>
    <scope>NUCLEOTIDE SEQUENCE [LARGE SCALE GENOMIC DNA]</scope>
    <source>
        <strain evidence="2 3">CGMCC 1.10387</strain>
    </source>
</reference>
<gene>
    <name evidence="2" type="ORF">ACFSAS_17330</name>
</gene>
<organism evidence="2 3">
    <name type="scientific">Halobellus litoreus</name>
    <dbReference type="NCBI Taxonomy" id="755310"/>
    <lineage>
        <taxon>Archaea</taxon>
        <taxon>Methanobacteriati</taxon>
        <taxon>Methanobacteriota</taxon>
        <taxon>Stenosarchaea group</taxon>
        <taxon>Halobacteria</taxon>
        <taxon>Halobacteriales</taxon>
        <taxon>Haloferacaceae</taxon>
        <taxon>Halobellus</taxon>
    </lineage>
</organism>
<keyword evidence="3" id="KW-1185">Reference proteome</keyword>
<comment type="caution">
    <text evidence="2">The sequence shown here is derived from an EMBL/GenBank/DDBJ whole genome shotgun (WGS) entry which is preliminary data.</text>
</comment>
<dbReference type="Proteomes" id="UP001597092">
    <property type="component" value="Unassembled WGS sequence"/>
</dbReference>
<name>A0ABD6DZM3_9EURY</name>
<evidence type="ECO:0000256" key="1">
    <source>
        <dbReference type="SAM" id="MobiDB-lite"/>
    </source>
</evidence>
<feature type="region of interest" description="Disordered" evidence="1">
    <location>
        <begin position="166"/>
        <end position="194"/>
    </location>
</feature>
<dbReference type="SUPFAM" id="SSF52833">
    <property type="entry name" value="Thioredoxin-like"/>
    <property type="match status" value="1"/>
</dbReference>
<dbReference type="EMBL" id="JBHUDP010000011">
    <property type="protein sequence ID" value="MFD1687359.1"/>
    <property type="molecule type" value="Genomic_DNA"/>
</dbReference>
<proteinExistence type="predicted"/>
<dbReference type="AlphaFoldDB" id="A0ABD6DZM3"/>
<dbReference type="RefSeq" id="WP_256305677.1">
    <property type="nucleotide sequence ID" value="NZ_JANHAW010000001.1"/>
</dbReference>
<dbReference type="InterPro" id="IPR036249">
    <property type="entry name" value="Thioredoxin-like_sf"/>
</dbReference>
<protein>
    <submittedName>
        <fullName evidence="2">Uncharacterized protein</fullName>
    </submittedName>
</protein>
<sequence length="307" mass="33160">MQFATRPSEALSEPPGSLSALSCGETMVEIDVYDDPLNPIGWGMQPALRRLRYECVDADWRRRPVVLVPDWDRYAGPEFPGGRRTAPATCLRVAEETGMPIDEYLWFEDAPEGSRPACEGIEDVTEPGSEARSRLFRAAREATFLRQTNLDSDDAVREVIAETLGPTAAERFRPESSDPASPGRSSALAPPECSSVDGVEIVDERPVLPTVVVSGPSGQAGRSGRAGIDDLRRLVTEVGGSPETDASPSIESLVDEFSPEGWLCGTELAALTGRSYDDALDAAAALPGTETREFAAETFVRRESAER</sequence>
<evidence type="ECO:0000313" key="2">
    <source>
        <dbReference type="EMBL" id="MFD1687359.1"/>
    </source>
</evidence>
<dbReference type="Gene3D" id="3.40.30.10">
    <property type="entry name" value="Glutaredoxin"/>
    <property type="match status" value="1"/>
</dbReference>